<reference evidence="10" key="1">
    <citation type="journal article" date="2019" name="Int. J. Syst. Evol. Microbiol.">
        <title>The Global Catalogue of Microorganisms (GCM) 10K type strain sequencing project: providing services to taxonomists for standard genome sequencing and annotation.</title>
        <authorList>
            <consortium name="The Broad Institute Genomics Platform"/>
            <consortium name="The Broad Institute Genome Sequencing Center for Infectious Disease"/>
            <person name="Wu L."/>
            <person name="Ma J."/>
        </authorList>
    </citation>
    <scope>NUCLEOTIDE SEQUENCE [LARGE SCALE GENOMIC DNA]</scope>
    <source>
        <strain evidence="10">CCUG 54527</strain>
    </source>
</reference>
<dbReference type="InterPro" id="IPR009100">
    <property type="entry name" value="AcylCoA_DH/oxidase_NM_dom_sf"/>
</dbReference>
<evidence type="ECO:0000256" key="2">
    <source>
        <dbReference type="ARBA" id="ARBA00009347"/>
    </source>
</evidence>
<feature type="domain" description="Adaptive response protein AidB N-terminal" evidence="8">
    <location>
        <begin position="3"/>
        <end position="155"/>
    </location>
</feature>
<evidence type="ECO:0000259" key="6">
    <source>
        <dbReference type="Pfam" id="PF00441"/>
    </source>
</evidence>
<proteinExistence type="inferred from homology"/>
<dbReference type="Pfam" id="PF02770">
    <property type="entry name" value="Acyl-CoA_dh_M"/>
    <property type="match status" value="1"/>
</dbReference>
<dbReference type="PROSITE" id="PS00073">
    <property type="entry name" value="ACYL_COA_DH_2"/>
    <property type="match status" value="1"/>
</dbReference>
<dbReference type="SUPFAM" id="SSF56645">
    <property type="entry name" value="Acyl-CoA dehydrogenase NM domain-like"/>
    <property type="match status" value="1"/>
</dbReference>
<dbReference type="Pfam" id="PF00441">
    <property type="entry name" value="Acyl-CoA_dh_1"/>
    <property type="match status" value="1"/>
</dbReference>
<dbReference type="Gene3D" id="1.20.140.10">
    <property type="entry name" value="Butyryl-CoA Dehydrogenase, subunit A, domain 3"/>
    <property type="match status" value="1"/>
</dbReference>
<evidence type="ECO:0000259" key="8">
    <source>
        <dbReference type="Pfam" id="PF18158"/>
    </source>
</evidence>
<dbReference type="InterPro" id="IPR006089">
    <property type="entry name" value="Acyl-CoA_DH_CS"/>
</dbReference>
<evidence type="ECO:0000313" key="10">
    <source>
        <dbReference type="Proteomes" id="UP001596170"/>
    </source>
</evidence>
<evidence type="ECO:0000256" key="4">
    <source>
        <dbReference type="ARBA" id="ARBA00022827"/>
    </source>
</evidence>
<dbReference type="InterPro" id="IPR006091">
    <property type="entry name" value="Acyl-CoA_Oxase/DH_mid-dom"/>
</dbReference>
<dbReference type="EMBL" id="JBHSRI010000002">
    <property type="protein sequence ID" value="MFC6037941.1"/>
    <property type="molecule type" value="Genomic_DNA"/>
</dbReference>
<dbReference type="Pfam" id="PF18158">
    <property type="entry name" value="AidB_N"/>
    <property type="match status" value="1"/>
</dbReference>
<accession>A0ABW1L436</accession>
<protein>
    <submittedName>
        <fullName evidence="9">Acyl-CoA dehydrogenase family protein</fullName>
    </submittedName>
</protein>
<gene>
    <name evidence="9" type="ORF">ACFPYN_00610</name>
</gene>
<comment type="caution">
    <text evidence="9">The sequence shown here is derived from an EMBL/GenBank/DDBJ whole genome shotgun (WGS) entry which is preliminary data.</text>
</comment>
<evidence type="ECO:0000256" key="3">
    <source>
        <dbReference type="ARBA" id="ARBA00022630"/>
    </source>
</evidence>
<dbReference type="Gene3D" id="2.40.110.20">
    <property type="match status" value="1"/>
</dbReference>
<dbReference type="InterPro" id="IPR009075">
    <property type="entry name" value="AcylCo_DH/oxidase_C"/>
</dbReference>
<name>A0ABW1L436_9BACL</name>
<organism evidence="9 10">
    <name type="scientific">Paenisporosarcina macmurdoensis</name>
    <dbReference type="NCBI Taxonomy" id="212659"/>
    <lineage>
        <taxon>Bacteria</taxon>
        <taxon>Bacillati</taxon>
        <taxon>Bacillota</taxon>
        <taxon>Bacilli</taxon>
        <taxon>Bacillales</taxon>
        <taxon>Caryophanaceae</taxon>
        <taxon>Paenisporosarcina</taxon>
    </lineage>
</organism>
<keyword evidence="10" id="KW-1185">Reference proteome</keyword>
<evidence type="ECO:0000256" key="5">
    <source>
        <dbReference type="RuleBase" id="RU362125"/>
    </source>
</evidence>
<keyword evidence="4 5" id="KW-0274">FAD</keyword>
<dbReference type="PANTHER" id="PTHR42707:SF2">
    <property type="entry name" value="ACD11 DEHYDROGENASE"/>
    <property type="match status" value="1"/>
</dbReference>
<dbReference type="InterPro" id="IPR041504">
    <property type="entry name" value="AidB_N"/>
</dbReference>
<dbReference type="InterPro" id="IPR052904">
    <property type="entry name" value="Acyl-CoA_dehydrogenase-like"/>
</dbReference>
<comment type="cofactor">
    <cofactor evidence="1 5">
        <name>FAD</name>
        <dbReference type="ChEBI" id="CHEBI:57692"/>
    </cofactor>
</comment>
<feature type="domain" description="Acyl-CoA dehydrogenase/oxidase C-terminal" evidence="6">
    <location>
        <begin position="277"/>
        <end position="426"/>
    </location>
</feature>
<feature type="domain" description="Acyl-CoA oxidase/dehydrogenase middle" evidence="7">
    <location>
        <begin position="166"/>
        <end position="266"/>
    </location>
</feature>
<dbReference type="RefSeq" id="WP_377731937.1">
    <property type="nucleotide sequence ID" value="NZ_JBHSRI010000002.1"/>
</dbReference>
<evidence type="ECO:0000256" key="1">
    <source>
        <dbReference type="ARBA" id="ARBA00001974"/>
    </source>
</evidence>
<dbReference type="SUPFAM" id="SSF47203">
    <property type="entry name" value="Acyl-CoA dehydrogenase C-terminal domain-like"/>
    <property type="match status" value="1"/>
</dbReference>
<comment type="similarity">
    <text evidence="2 5">Belongs to the acyl-CoA dehydrogenase family.</text>
</comment>
<evidence type="ECO:0000313" key="9">
    <source>
        <dbReference type="EMBL" id="MFC6037941.1"/>
    </source>
</evidence>
<sequence>MTRRNFYSNDETLQTILRHGLEPEMFPYAQKALLEFGEQVANEIDERARHTDREGEPRLVKFDRYGEDVSEVWVNEGYKKTVNETYETGIVGYVHKEIPELGSKGNYMYSFAQGYVLSQAEAGFYCPVTLTMATAFLLEQYANDELKAQFLPHVCATGDVELFEGATFLTERQGGSDVGANVVRAVADGGHFRLFGEKYFASNAGMAGVAMVLARIEGAQEGSRGLTLFAVPLRREDGTLNGISIRRLKDKLGVRAVPSGEVEFDGALAYVVGDKANGLKYMMEALNLSRICNAVASLGIMRRALNEATDYAQRRDAFGQKLVAFPMVQDTLGKLTAKMEVELTTVFDLIQLYDRMVAKVASDEEIILNRLYIAILKKETAEQAILFAHEAIEMHGGNGYIEDFVTPRLLRDAQVLTVWEGTANILGLEFVRLVRKFNAHTIFIKTMKTRLQKIPTTSLKTIVHKVLSELESDLRVFVELHEDMQTFEAKNLAKRMALVYESVVALEMAEAMGKRMTILVDIYLETTWGLRKLGDPMKTCQLYK</sequence>
<keyword evidence="5" id="KW-0560">Oxidoreductase</keyword>
<dbReference type="PANTHER" id="PTHR42707">
    <property type="entry name" value="ACYL-COA DEHYDROGENASE"/>
    <property type="match status" value="1"/>
</dbReference>
<dbReference type="InterPro" id="IPR036250">
    <property type="entry name" value="AcylCo_DH-like_C"/>
</dbReference>
<evidence type="ECO:0000259" key="7">
    <source>
        <dbReference type="Pfam" id="PF02770"/>
    </source>
</evidence>
<keyword evidence="3 5" id="KW-0285">Flavoprotein</keyword>
<dbReference type="Proteomes" id="UP001596170">
    <property type="component" value="Unassembled WGS sequence"/>
</dbReference>